<dbReference type="InterPro" id="IPR009061">
    <property type="entry name" value="DNA-bd_dom_put_sf"/>
</dbReference>
<evidence type="ECO:0000256" key="3">
    <source>
        <dbReference type="ARBA" id="ARBA00023163"/>
    </source>
</evidence>
<dbReference type="GO" id="GO:0003700">
    <property type="term" value="F:DNA-binding transcription factor activity"/>
    <property type="evidence" value="ECO:0007669"/>
    <property type="project" value="InterPro"/>
</dbReference>
<dbReference type="PRINTS" id="PR00040">
    <property type="entry name" value="HTHMERR"/>
</dbReference>
<dbReference type="GO" id="GO:0003677">
    <property type="term" value="F:DNA binding"/>
    <property type="evidence" value="ECO:0007669"/>
    <property type="project" value="UniProtKB-KW"/>
</dbReference>
<name>A0A5E4WF14_9BURK</name>
<dbReference type="Gene3D" id="1.10.1660.10">
    <property type="match status" value="1"/>
</dbReference>
<evidence type="ECO:0000256" key="2">
    <source>
        <dbReference type="ARBA" id="ARBA00023125"/>
    </source>
</evidence>
<dbReference type="PANTHER" id="PTHR30204:SF94">
    <property type="entry name" value="HEAVY METAL-DEPENDENT TRANSCRIPTIONAL REGULATOR HI_0293-RELATED"/>
    <property type="match status" value="1"/>
</dbReference>
<reference evidence="5 6" key="1">
    <citation type="submission" date="2019-08" db="EMBL/GenBank/DDBJ databases">
        <authorList>
            <person name="Peeters C."/>
        </authorList>
    </citation>
    <scope>NUCLEOTIDE SEQUENCE [LARGE SCALE GENOMIC DNA]</scope>
    <source>
        <strain evidence="5 6">LMG 31108</strain>
    </source>
</reference>
<accession>A0A5E4WF14</accession>
<dbReference type="RefSeq" id="WP_150669760.1">
    <property type="nucleotide sequence ID" value="NZ_CABPSB010000011.1"/>
</dbReference>
<evidence type="ECO:0000256" key="1">
    <source>
        <dbReference type="ARBA" id="ARBA00023015"/>
    </source>
</evidence>
<keyword evidence="3" id="KW-0804">Transcription</keyword>
<dbReference type="Proteomes" id="UP000406256">
    <property type="component" value="Unassembled WGS sequence"/>
</dbReference>
<dbReference type="PROSITE" id="PS00552">
    <property type="entry name" value="HTH_MERR_1"/>
    <property type="match status" value="1"/>
</dbReference>
<keyword evidence="1" id="KW-0805">Transcription regulation</keyword>
<gene>
    <name evidence="5" type="ORF">PAN31108_03158</name>
</gene>
<dbReference type="PANTHER" id="PTHR30204">
    <property type="entry name" value="REDOX-CYCLING DRUG-SENSING TRANSCRIPTIONAL ACTIVATOR SOXR"/>
    <property type="match status" value="1"/>
</dbReference>
<keyword evidence="6" id="KW-1185">Reference proteome</keyword>
<dbReference type="Pfam" id="PF13411">
    <property type="entry name" value="MerR_1"/>
    <property type="match status" value="1"/>
</dbReference>
<protein>
    <submittedName>
        <fullName evidence="5">MerR family transcriptional regulator</fullName>
    </submittedName>
</protein>
<keyword evidence="2" id="KW-0238">DNA-binding</keyword>
<organism evidence="5 6">
    <name type="scientific">Pandoraea anhela</name>
    <dbReference type="NCBI Taxonomy" id="2508295"/>
    <lineage>
        <taxon>Bacteria</taxon>
        <taxon>Pseudomonadati</taxon>
        <taxon>Pseudomonadota</taxon>
        <taxon>Betaproteobacteria</taxon>
        <taxon>Burkholderiales</taxon>
        <taxon>Burkholderiaceae</taxon>
        <taxon>Pandoraea</taxon>
    </lineage>
</organism>
<dbReference type="InterPro" id="IPR000551">
    <property type="entry name" value="MerR-type_HTH_dom"/>
</dbReference>
<proteinExistence type="predicted"/>
<sequence length="113" mass="12532">MNIGQAAKASGVSTKMIRYYEACGLLRAPKRTQSNYRVYSDDDVAVLCFIRSARLLDFSTKQITSLISLWESQDRASSEVRGLVVAHIGELDKRIEDLAKARDMLAHLVGVGD</sequence>
<feature type="domain" description="HTH merR-type" evidence="4">
    <location>
        <begin position="1"/>
        <end position="69"/>
    </location>
</feature>
<dbReference type="SUPFAM" id="SSF46955">
    <property type="entry name" value="Putative DNA-binding domain"/>
    <property type="match status" value="1"/>
</dbReference>
<dbReference type="OrthoDB" id="9808480at2"/>
<dbReference type="PROSITE" id="PS50937">
    <property type="entry name" value="HTH_MERR_2"/>
    <property type="match status" value="1"/>
</dbReference>
<dbReference type="InterPro" id="IPR047057">
    <property type="entry name" value="MerR_fam"/>
</dbReference>
<dbReference type="EMBL" id="CABPSB010000011">
    <property type="protein sequence ID" value="VVE21625.1"/>
    <property type="molecule type" value="Genomic_DNA"/>
</dbReference>
<evidence type="ECO:0000313" key="6">
    <source>
        <dbReference type="Proteomes" id="UP000406256"/>
    </source>
</evidence>
<dbReference type="SMART" id="SM00422">
    <property type="entry name" value="HTH_MERR"/>
    <property type="match status" value="1"/>
</dbReference>
<dbReference type="AlphaFoldDB" id="A0A5E4WF14"/>
<evidence type="ECO:0000313" key="5">
    <source>
        <dbReference type="EMBL" id="VVE21625.1"/>
    </source>
</evidence>
<evidence type="ECO:0000259" key="4">
    <source>
        <dbReference type="PROSITE" id="PS50937"/>
    </source>
</evidence>